<gene>
    <name evidence="2" type="ORF">GCM10017579_47470</name>
</gene>
<name>A0ABQ5T6J0_9ACTN</name>
<feature type="compositionally biased region" description="Basic and acidic residues" evidence="1">
    <location>
        <begin position="1"/>
        <end position="21"/>
    </location>
</feature>
<dbReference type="Proteomes" id="UP001142292">
    <property type="component" value="Unassembled WGS sequence"/>
</dbReference>
<proteinExistence type="predicted"/>
<evidence type="ECO:0000313" key="3">
    <source>
        <dbReference type="Proteomes" id="UP001142292"/>
    </source>
</evidence>
<sequence length="90" mass="10481">MRAHILERHQAAPEDRPEWPTKSKFPAEWNADRIIEAVDLTLADPGRPPARYGDKIRFERVVDGHVVRVQVRVDMEPPEIWNAYPVEREG</sequence>
<evidence type="ECO:0000313" key="2">
    <source>
        <dbReference type="EMBL" id="GLJ70711.1"/>
    </source>
</evidence>
<evidence type="ECO:0000256" key="1">
    <source>
        <dbReference type="SAM" id="MobiDB-lite"/>
    </source>
</evidence>
<dbReference type="RefSeq" id="WP_189120607.1">
    <property type="nucleotide sequence ID" value="NZ_BMRK01000026.1"/>
</dbReference>
<organism evidence="2 3">
    <name type="scientific">Nocardioides luteus</name>
    <dbReference type="NCBI Taxonomy" id="1844"/>
    <lineage>
        <taxon>Bacteria</taxon>
        <taxon>Bacillati</taxon>
        <taxon>Actinomycetota</taxon>
        <taxon>Actinomycetes</taxon>
        <taxon>Propionibacteriales</taxon>
        <taxon>Nocardioidaceae</taxon>
        <taxon>Nocardioides</taxon>
    </lineage>
</organism>
<keyword evidence="3" id="KW-1185">Reference proteome</keyword>
<dbReference type="EMBL" id="BSEL01000014">
    <property type="protein sequence ID" value="GLJ70711.1"/>
    <property type="molecule type" value="Genomic_DNA"/>
</dbReference>
<feature type="region of interest" description="Disordered" evidence="1">
    <location>
        <begin position="1"/>
        <end position="23"/>
    </location>
</feature>
<reference evidence="2" key="2">
    <citation type="submission" date="2023-01" db="EMBL/GenBank/DDBJ databases">
        <authorList>
            <person name="Sun Q."/>
            <person name="Evtushenko L."/>
        </authorList>
    </citation>
    <scope>NUCLEOTIDE SEQUENCE</scope>
    <source>
        <strain evidence="2">VKM Ac-1246</strain>
    </source>
</reference>
<evidence type="ECO:0008006" key="4">
    <source>
        <dbReference type="Google" id="ProtNLM"/>
    </source>
</evidence>
<reference evidence="2" key="1">
    <citation type="journal article" date="2014" name="Int. J. Syst. Evol. Microbiol.">
        <title>Complete genome of a new Firmicutes species belonging to the dominant human colonic microbiota ('Ruminococcus bicirculans') reveals two chromosomes and a selective capacity to utilize plant glucans.</title>
        <authorList>
            <consortium name="NISC Comparative Sequencing Program"/>
            <person name="Wegmann U."/>
            <person name="Louis P."/>
            <person name="Goesmann A."/>
            <person name="Henrissat B."/>
            <person name="Duncan S.H."/>
            <person name="Flint H.J."/>
        </authorList>
    </citation>
    <scope>NUCLEOTIDE SEQUENCE</scope>
    <source>
        <strain evidence="2">VKM Ac-1246</strain>
    </source>
</reference>
<accession>A0ABQ5T6J0</accession>
<protein>
    <recommendedName>
        <fullName evidence="4">Bacterial EndoU nuclease domain-containing protein</fullName>
    </recommendedName>
</protein>
<comment type="caution">
    <text evidence="2">The sequence shown here is derived from an EMBL/GenBank/DDBJ whole genome shotgun (WGS) entry which is preliminary data.</text>
</comment>